<gene>
    <name evidence="7" type="ORF">BJ983_000940</name>
</gene>
<keyword evidence="3 5" id="KW-0732">Signal</keyword>
<accession>A0A7Y9J485</accession>
<feature type="chain" id="PRO_5031083469" evidence="5">
    <location>
        <begin position="28"/>
        <end position="327"/>
    </location>
</feature>
<dbReference type="InterPro" id="IPR051455">
    <property type="entry name" value="Bact_solute-bind_prot3"/>
</dbReference>
<feature type="signal peptide" evidence="5">
    <location>
        <begin position="1"/>
        <end position="27"/>
    </location>
</feature>
<dbReference type="Proteomes" id="UP000535890">
    <property type="component" value="Unassembled WGS sequence"/>
</dbReference>
<dbReference type="RefSeq" id="WP_179792752.1">
    <property type="nucleotide sequence ID" value="NZ_BAABHP010000003.1"/>
</dbReference>
<reference evidence="7 8" key="1">
    <citation type="submission" date="2020-07" db="EMBL/GenBank/DDBJ databases">
        <title>Sequencing the genomes of 1000 actinobacteria strains.</title>
        <authorList>
            <person name="Klenk H.-P."/>
        </authorList>
    </citation>
    <scope>NUCLEOTIDE SEQUENCE [LARGE SCALE GENOMIC DNA]</scope>
    <source>
        <strain evidence="7 8">DSM 45772</strain>
    </source>
</reference>
<comment type="caution">
    <text evidence="7">The sequence shown here is derived from an EMBL/GenBank/DDBJ whole genome shotgun (WGS) entry which is preliminary data.</text>
</comment>
<feature type="compositionally biased region" description="Low complexity" evidence="4">
    <location>
        <begin position="44"/>
        <end position="54"/>
    </location>
</feature>
<evidence type="ECO:0000256" key="2">
    <source>
        <dbReference type="ARBA" id="ARBA00022448"/>
    </source>
</evidence>
<evidence type="ECO:0000313" key="8">
    <source>
        <dbReference type="Proteomes" id="UP000535890"/>
    </source>
</evidence>
<dbReference type="EMBL" id="JACCBN010000001">
    <property type="protein sequence ID" value="NYD34838.1"/>
    <property type="molecule type" value="Genomic_DNA"/>
</dbReference>
<evidence type="ECO:0000256" key="5">
    <source>
        <dbReference type="SAM" id="SignalP"/>
    </source>
</evidence>
<protein>
    <submittedName>
        <fullName evidence="7">Polar amino acid transport system substrate-binding protein</fullName>
    </submittedName>
</protein>
<dbReference type="PANTHER" id="PTHR30085">
    <property type="entry name" value="AMINO ACID ABC TRANSPORTER PERMEASE"/>
    <property type="match status" value="1"/>
</dbReference>
<dbReference type="SMART" id="SM00062">
    <property type="entry name" value="PBPb"/>
    <property type="match status" value="1"/>
</dbReference>
<dbReference type="GO" id="GO:0030288">
    <property type="term" value="C:outer membrane-bounded periplasmic space"/>
    <property type="evidence" value="ECO:0007669"/>
    <property type="project" value="TreeGrafter"/>
</dbReference>
<evidence type="ECO:0000259" key="6">
    <source>
        <dbReference type="SMART" id="SM00062"/>
    </source>
</evidence>
<dbReference type="SUPFAM" id="SSF53850">
    <property type="entry name" value="Periplasmic binding protein-like II"/>
    <property type="match status" value="1"/>
</dbReference>
<organism evidence="7 8">
    <name type="scientific">Actinomycetospora corticicola</name>
    <dbReference type="NCBI Taxonomy" id="663602"/>
    <lineage>
        <taxon>Bacteria</taxon>
        <taxon>Bacillati</taxon>
        <taxon>Actinomycetota</taxon>
        <taxon>Actinomycetes</taxon>
        <taxon>Pseudonocardiales</taxon>
        <taxon>Pseudonocardiaceae</taxon>
        <taxon>Actinomycetospora</taxon>
    </lineage>
</organism>
<keyword evidence="2" id="KW-0813">Transport</keyword>
<dbReference type="PROSITE" id="PS51257">
    <property type="entry name" value="PROKAR_LIPOPROTEIN"/>
    <property type="match status" value="1"/>
</dbReference>
<name>A0A7Y9J485_9PSEU</name>
<feature type="region of interest" description="Disordered" evidence="4">
    <location>
        <begin position="44"/>
        <end position="77"/>
    </location>
</feature>
<evidence type="ECO:0000256" key="1">
    <source>
        <dbReference type="ARBA" id="ARBA00010333"/>
    </source>
</evidence>
<dbReference type="InterPro" id="IPR001638">
    <property type="entry name" value="Solute-binding_3/MltF_N"/>
</dbReference>
<comment type="similarity">
    <text evidence="1">Belongs to the bacterial solute-binding protein 3 family.</text>
</comment>
<dbReference type="GO" id="GO:0005576">
    <property type="term" value="C:extracellular region"/>
    <property type="evidence" value="ECO:0007669"/>
    <property type="project" value="TreeGrafter"/>
</dbReference>
<dbReference type="CDD" id="cd13690">
    <property type="entry name" value="PBP2_GluB"/>
    <property type="match status" value="1"/>
</dbReference>
<evidence type="ECO:0000256" key="3">
    <source>
        <dbReference type="ARBA" id="ARBA00022729"/>
    </source>
</evidence>
<feature type="domain" description="Solute-binding protein family 3/N-terminal" evidence="6">
    <location>
        <begin position="90"/>
        <end position="316"/>
    </location>
</feature>
<sequence length="327" mass="33608">MTAGRRVGRRSALLVLLVALVAGCSSAAPTTPVEPVRPVPAGTTVVTGPATAARDTSCGDPRVSLTPTPPPPPGAMPAGSTMAAIVARGALIVGVDQATVPLSYRDPRTGELTGLDVAVAREMARAILGDPSRVRFRIESSAQRIPNLLDGSVDMVVQAMTITCERKRQVGMSAVYYEAAQRLVVPRTSPVTGIADLGGRPVCAPLGTTSIATLQNSRGANGRPPTVVGVPENSDCLVLLQQEQVDAATTDDAILTGFALEDRRLEVRGAALDAEPYGIAVAPGRTDLLRFVNGTLDRMRADGTLAAIATATVGNAAAVPTAVTYAG</sequence>
<dbReference type="GO" id="GO:0006865">
    <property type="term" value="P:amino acid transport"/>
    <property type="evidence" value="ECO:0007669"/>
    <property type="project" value="TreeGrafter"/>
</dbReference>
<dbReference type="AlphaFoldDB" id="A0A7Y9J485"/>
<dbReference type="PANTHER" id="PTHR30085:SF6">
    <property type="entry name" value="ABC TRANSPORTER GLUTAMINE-BINDING PROTEIN GLNH"/>
    <property type="match status" value="1"/>
</dbReference>
<dbReference type="Pfam" id="PF00497">
    <property type="entry name" value="SBP_bac_3"/>
    <property type="match status" value="1"/>
</dbReference>
<dbReference type="Gene3D" id="3.40.190.10">
    <property type="entry name" value="Periplasmic binding protein-like II"/>
    <property type="match status" value="2"/>
</dbReference>
<proteinExistence type="inferred from homology"/>
<evidence type="ECO:0000313" key="7">
    <source>
        <dbReference type="EMBL" id="NYD34838.1"/>
    </source>
</evidence>
<evidence type="ECO:0000256" key="4">
    <source>
        <dbReference type="SAM" id="MobiDB-lite"/>
    </source>
</evidence>
<keyword evidence="8" id="KW-1185">Reference proteome</keyword>